<evidence type="ECO:0000256" key="15">
    <source>
        <dbReference type="SAM" id="MobiDB-lite"/>
    </source>
</evidence>
<evidence type="ECO:0000256" key="3">
    <source>
        <dbReference type="ARBA" id="ARBA00012831"/>
    </source>
</evidence>
<dbReference type="GeneTree" id="ENSGT00390000010922"/>
<sequence>MKGASQGNTAWSERRGRRALSGKASWKRRAGPHAMGGLLRGWRVALMSGPHRATLHPLCSWPPGGAPQPEFSRLFQPQNLREDEVSGLDAGGPELTCKSQRLMLQAGLIQPATPGCFHLLPFAVRALEKLVRLMDREMQAIGGQKVDMPALSSAGPWRASGRWDRMGRELFRLDDRQGHELCLGPTHEEVVTALVASRGGLSSRQLPLLLYQVTRKFRDEPKPRFGLLRAREFYMKDLYSFDASPAAARRTYKLVGAAYGRLFERLGLPVVRVQADTGHIGGSESHEFQLPAGVGEDRLALCPGCGFAANAETLAPAAGPPACPACGGPLTESKGIELGHTFYLGARYSSVFGATVAGADGRPLPAEMGCYGLGVSRILAAAVEVLSPEDCLRWPLPLAPYRVCLIPPKKGSREAGASVEALRARLLATAPQLQGEILLDDRTQLTIGRRLKDAQKLGYPFVVVAGRKVLEDPPLYEVWCQDTGQVRLLSEEGVVELLRTTEVV</sequence>
<comment type="subcellular location">
    <subcellularLocation>
        <location evidence="1">Mitochondrion matrix</location>
    </subcellularLocation>
</comment>
<evidence type="ECO:0000256" key="14">
    <source>
        <dbReference type="ARBA" id="ARBA00071545"/>
    </source>
</evidence>
<dbReference type="Gene3D" id="3.40.50.800">
    <property type="entry name" value="Anticodon-binding domain"/>
    <property type="match status" value="1"/>
</dbReference>
<dbReference type="EC" id="6.1.1.15" evidence="3"/>
<dbReference type="PANTHER" id="PTHR42753">
    <property type="entry name" value="MITOCHONDRIAL RIBOSOME PROTEIN L39/PROLYL-TRNA LIGASE FAMILY MEMBER"/>
    <property type="match status" value="1"/>
</dbReference>
<dbReference type="InterPro" id="IPR002316">
    <property type="entry name" value="Pro-tRNA-ligase_IIa"/>
</dbReference>
<evidence type="ECO:0000256" key="2">
    <source>
        <dbReference type="ARBA" id="ARBA00008226"/>
    </source>
</evidence>
<evidence type="ECO:0000256" key="5">
    <source>
        <dbReference type="ARBA" id="ARBA00022741"/>
    </source>
</evidence>
<keyword evidence="8" id="KW-0809">Transit peptide</keyword>
<evidence type="ECO:0000256" key="6">
    <source>
        <dbReference type="ARBA" id="ARBA00022840"/>
    </source>
</evidence>
<reference evidence="17" key="2">
    <citation type="submission" date="2025-08" db="UniProtKB">
        <authorList>
            <consortium name="Ensembl"/>
        </authorList>
    </citation>
    <scope>IDENTIFICATION</scope>
    <source>
        <strain evidence="17">Glennie</strain>
    </source>
</reference>
<keyword evidence="6" id="KW-0067">ATP-binding</keyword>
<feature type="compositionally biased region" description="Polar residues" evidence="15">
    <location>
        <begin position="1"/>
        <end position="11"/>
    </location>
</feature>
<comment type="similarity">
    <text evidence="2">Belongs to the class-II aminoacyl-tRNA synthetase family.</text>
</comment>
<evidence type="ECO:0000259" key="16">
    <source>
        <dbReference type="PROSITE" id="PS50862"/>
    </source>
</evidence>
<organism evidence="17 18">
    <name type="scientific">Ornithorhynchus anatinus</name>
    <name type="common">Duckbill platypus</name>
    <dbReference type="NCBI Taxonomy" id="9258"/>
    <lineage>
        <taxon>Eukaryota</taxon>
        <taxon>Metazoa</taxon>
        <taxon>Chordata</taxon>
        <taxon>Craniata</taxon>
        <taxon>Vertebrata</taxon>
        <taxon>Euteleostomi</taxon>
        <taxon>Mammalia</taxon>
        <taxon>Monotremata</taxon>
        <taxon>Ornithorhynchidae</taxon>
        <taxon>Ornithorhynchus</taxon>
    </lineage>
</organism>
<reference evidence="17" key="3">
    <citation type="submission" date="2025-09" db="UniProtKB">
        <authorList>
            <consortium name="Ensembl"/>
        </authorList>
    </citation>
    <scope>IDENTIFICATION</scope>
    <source>
        <strain evidence="17">Glennie</strain>
    </source>
</reference>
<dbReference type="GO" id="GO:0005524">
    <property type="term" value="F:ATP binding"/>
    <property type="evidence" value="ECO:0007669"/>
    <property type="project" value="UniProtKB-KW"/>
</dbReference>
<dbReference type="SUPFAM" id="SSF55681">
    <property type="entry name" value="Class II aaRS and biotin synthetases"/>
    <property type="match status" value="1"/>
</dbReference>
<evidence type="ECO:0000256" key="13">
    <source>
        <dbReference type="ARBA" id="ARBA00058798"/>
    </source>
</evidence>
<dbReference type="AlphaFoldDB" id="A0A6I8PQJ4"/>
<dbReference type="Proteomes" id="UP000002279">
    <property type="component" value="Chromosome 18"/>
</dbReference>
<dbReference type="FunFam" id="3.30.930.10:FF:000042">
    <property type="entry name" value="probable proline--tRNA ligase, mitochondrial"/>
    <property type="match status" value="1"/>
</dbReference>
<evidence type="ECO:0000313" key="17">
    <source>
        <dbReference type="Ensembl" id="ENSOANP00000054469.1"/>
    </source>
</evidence>
<feature type="domain" description="Aminoacyl-transfer RNA synthetases class-II family profile" evidence="16">
    <location>
        <begin position="128"/>
        <end position="407"/>
    </location>
</feature>
<dbReference type="InterPro" id="IPR002314">
    <property type="entry name" value="aa-tRNA-synt_IIb"/>
</dbReference>
<keyword evidence="18" id="KW-1185">Reference proteome</keyword>
<evidence type="ECO:0000256" key="8">
    <source>
        <dbReference type="ARBA" id="ARBA00022946"/>
    </source>
</evidence>
<dbReference type="CDD" id="cd00779">
    <property type="entry name" value="ProRS_core_prok"/>
    <property type="match status" value="1"/>
</dbReference>
<evidence type="ECO:0000256" key="4">
    <source>
        <dbReference type="ARBA" id="ARBA00022598"/>
    </source>
</evidence>
<reference evidence="17 18" key="1">
    <citation type="journal article" date="2008" name="Nature">
        <title>Genome analysis of the platypus reveals unique signatures of evolution.</title>
        <authorList>
            <person name="Warren W.C."/>
            <person name="Hillier L.W."/>
            <person name="Marshall Graves J.A."/>
            <person name="Birney E."/>
            <person name="Ponting C.P."/>
            <person name="Grutzner F."/>
            <person name="Belov K."/>
            <person name="Miller W."/>
            <person name="Clarke L."/>
            <person name="Chinwalla A.T."/>
            <person name="Yang S.P."/>
            <person name="Heger A."/>
            <person name="Locke D.P."/>
            <person name="Miethke P."/>
            <person name="Waters P.D."/>
            <person name="Veyrunes F."/>
            <person name="Fulton L."/>
            <person name="Fulton B."/>
            <person name="Graves T."/>
            <person name="Wallis J."/>
            <person name="Puente X.S."/>
            <person name="Lopez-Otin C."/>
            <person name="Ordonez G.R."/>
            <person name="Eichler E.E."/>
            <person name="Chen L."/>
            <person name="Cheng Z."/>
            <person name="Deakin J.E."/>
            <person name="Alsop A."/>
            <person name="Thompson K."/>
            <person name="Kirby P."/>
            <person name="Papenfuss A.T."/>
            <person name="Wakefield M.J."/>
            <person name="Olender T."/>
            <person name="Lancet D."/>
            <person name="Huttley G.A."/>
            <person name="Smit A.F."/>
            <person name="Pask A."/>
            <person name="Temple-Smith P."/>
            <person name="Batzer M.A."/>
            <person name="Walker J.A."/>
            <person name="Konkel M.K."/>
            <person name="Harris R.S."/>
            <person name="Whittington C.M."/>
            <person name="Wong E.S."/>
            <person name="Gemmell N.J."/>
            <person name="Buschiazzo E."/>
            <person name="Vargas Jentzsch I.M."/>
            <person name="Merkel A."/>
            <person name="Schmitz J."/>
            <person name="Zemann A."/>
            <person name="Churakov G."/>
            <person name="Kriegs J.O."/>
            <person name="Brosius J."/>
            <person name="Murchison E.P."/>
            <person name="Sachidanandam R."/>
            <person name="Smith C."/>
            <person name="Hannon G.J."/>
            <person name="Tsend-Ayush E."/>
            <person name="McMillan D."/>
            <person name="Attenborough R."/>
            <person name="Rens W."/>
            <person name="Ferguson-Smith M."/>
            <person name="Lefevre C.M."/>
            <person name="Sharp J.A."/>
            <person name="Nicholas K.R."/>
            <person name="Ray D.A."/>
            <person name="Kube M."/>
            <person name="Reinhardt R."/>
            <person name="Pringle T.H."/>
            <person name="Taylor J."/>
            <person name="Jones R.C."/>
            <person name="Nixon B."/>
            <person name="Dacheux J.L."/>
            <person name="Niwa H."/>
            <person name="Sekita Y."/>
            <person name="Huang X."/>
            <person name="Stark A."/>
            <person name="Kheradpour P."/>
            <person name="Kellis M."/>
            <person name="Flicek P."/>
            <person name="Chen Y."/>
            <person name="Webber C."/>
            <person name="Hardison R."/>
            <person name="Nelson J."/>
            <person name="Hallsworth-Pepin K."/>
            <person name="Delehaunty K."/>
            <person name="Markovic C."/>
            <person name="Minx P."/>
            <person name="Feng Y."/>
            <person name="Kremitzki C."/>
            <person name="Mitreva M."/>
            <person name="Glasscock J."/>
            <person name="Wylie T."/>
            <person name="Wohldmann P."/>
            <person name="Thiru P."/>
            <person name="Nhan M.N."/>
            <person name="Pohl C.S."/>
            <person name="Smith S.M."/>
            <person name="Hou S."/>
            <person name="Nefedov M."/>
            <person name="de Jong P.J."/>
            <person name="Renfree M.B."/>
            <person name="Mardis E.R."/>
            <person name="Wilson R.K."/>
        </authorList>
    </citation>
    <scope>NUCLEOTIDE SEQUENCE [LARGE SCALE GENOMIC DNA]</scope>
    <source>
        <strain evidence="17 18">Glennie</strain>
    </source>
</reference>
<dbReference type="GO" id="GO:0005759">
    <property type="term" value="C:mitochondrial matrix"/>
    <property type="evidence" value="ECO:0007669"/>
    <property type="project" value="UniProtKB-SubCell"/>
</dbReference>
<dbReference type="Ensembl" id="ENSOANT00000075648.1">
    <property type="protein sequence ID" value="ENSOANP00000054469.1"/>
    <property type="gene ID" value="ENSOANG00000049281.1"/>
</dbReference>
<dbReference type="PRINTS" id="PR01046">
    <property type="entry name" value="TRNASYNTHPRO"/>
</dbReference>
<dbReference type="GO" id="GO:0006433">
    <property type="term" value="P:prolyl-tRNA aminoacylation"/>
    <property type="evidence" value="ECO:0000318"/>
    <property type="project" value="GO_Central"/>
</dbReference>
<dbReference type="FunFam" id="3.40.50.800:FF:000020">
    <property type="entry name" value="Probable proline--tRNA ligase, mitochondrial"/>
    <property type="match status" value="1"/>
</dbReference>
<evidence type="ECO:0000256" key="11">
    <source>
        <dbReference type="ARBA" id="ARBA00029731"/>
    </source>
</evidence>
<name>A0A6I8PQJ4_ORNAN</name>
<dbReference type="InterPro" id="IPR004154">
    <property type="entry name" value="Anticodon-bd"/>
</dbReference>
<dbReference type="InterPro" id="IPR006195">
    <property type="entry name" value="aa-tRNA-synth_II"/>
</dbReference>
<comment type="function">
    <text evidence="13">Mitochondrial aminoacyl-tRNA synthetase that catalyzes the specific attachment of the proline amino acid (aa) to the homologous transfer RNA (tRNA), further participating in protein synthesis. The reaction occurs in a two steps: proline is first activated by ATP to form Pro-AMP and then transferred to the acceptor end of tRNA(Pro).</text>
</comment>
<dbReference type="GO" id="GO:0004827">
    <property type="term" value="F:proline-tRNA ligase activity"/>
    <property type="evidence" value="ECO:0000318"/>
    <property type="project" value="GO_Central"/>
</dbReference>
<accession>A0A6I8PQJ4</accession>
<dbReference type="OMA" id="NCDYAAN"/>
<keyword evidence="9" id="KW-0496">Mitochondrion</keyword>
<evidence type="ECO:0000256" key="10">
    <source>
        <dbReference type="ARBA" id="ARBA00023146"/>
    </source>
</evidence>
<dbReference type="Bgee" id="ENSOANG00000049281">
    <property type="expression patterns" value="Expressed in heart and 7 other cell types or tissues"/>
</dbReference>
<evidence type="ECO:0000256" key="12">
    <source>
        <dbReference type="ARBA" id="ARBA00047671"/>
    </source>
</evidence>
<comment type="catalytic activity">
    <reaction evidence="12">
        <text>tRNA(Pro) + L-proline + ATP = L-prolyl-tRNA(Pro) + AMP + diphosphate</text>
        <dbReference type="Rhea" id="RHEA:14305"/>
        <dbReference type="Rhea" id="RHEA-COMP:9700"/>
        <dbReference type="Rhea" id="RHEA-COMP:9702"/>
        <dbReference type="ChEBI" id="CHEBI:30616"/>
        <dbReference type="ChEBI" id="CHEBI:33019"/>
        <dbReference type="ChEBI" id="CHEBI:60039"/>
        <dbReference type="ChEBI" id="CHEBI:78442"/>
        <dbReference type="ChEBI" id="CHEBI:78532"/>
        <dbReference type="ChEBI" id="CHEBI:456215"/>
        <dbReference type="EC" id="6.1.1.15"/>
    </reaction>
</comment>
<feature type="compositionally biased region" description="Basic residues" evidence="15">
    <location>
        <begin position="15"/>
        <end position="31"/>
    </location>
</feature>
<evidence type="ECO:0000256" key="9">
    <source>
        <dbReference type="ARBA" id="ARBA00023128"/>
    </source>
</evidence>
<dbReference type="GO" id="GO:0005739">
    <property type="term" value="C:mitochondrion"/>
    <property type="evidence" value="ECO:0000318"/>
    <property type="project" value="GO_Central"/>
</dbReference>
<proteinExistence type="inferred from homology"/>
<dbReference type="FunCoup" id="A0A6I8PQJ4">
    <property type="interactions" value="1129"/>
</dbReference>
<keyword evidence="4" id="KW-0436">Ligase</keyword>
<evidence type="ECO:0000256" key="7">
    <source>
        <dbReference type="ARBA" id="ARBA00022917"/>
    </source>
</evidence>
<gene>
    <name evidence="17" type="primary">PARS2</name>
</gene>
<dbReference type="Pfam" id="PF00587">
    <property type="entry name" value="tRNA-synt_2b"/>
    <property type="match status" value="1"/>
</dbReference>
<dbReference type="InterPro" id="IPR045864">
    <property type="entry name" value="aa-tRNA-synth_II/BPL/LPL"/>
</dbReference>
<dbReference type="InterPro" id="IPR033730">
    <property type="entry name" value="ProRS_core_prok"/>
</dbReference>
<dbReference type="InterPro" id="IPR050062">
    <property type="entry name" value="Pro-tRNA_synthetase"/>
</dbReference>
<dbReference type="InterPro" id="IPR036621">
    <property type="entry name" value="Anticodon-bd_dom_sf"/>
</dbReference>
<dbReference type="InParanoid" id="A0A6I8PQJ4"/>
<dbReference type="Pfam" id="PF03129">
    <property type="entry name" value="HGTP_anticodon"/>
    <property type="match status" value="1"/>
</dbReference>
<protein>
    <recommendedName>
        <fullName evidence="14">Probable proline--tRNA ligase, mitochondrial</fullName>
        <ecNumber evidence="3">6.1.1.15</ecNumber>
    </recommendedName>
    <alternativeName>
        <fullName evidence="11">Prolyl-tRNA synthetase</fullName>
    </alternativeName>
</protein>
<keyword evidence="5" id="KW-0547">Nucleotide-binding</keyword>
<feature type="region of interest" description="Disordered" evidence="15">
    <location>
        <begin position="1"/>
        <end position="31"/>
    </location>
</feature>
<evidence type="ECO:0000313" key="18">
    <source>
        <dbReference type="Proteomes" id="UP000002279"/>
    </source>
</evidence>
<dbReference type="PROSITE" id="PS50862">
    <property type="entry name" value="AA_TRNA_LIGASE_II"/>
    <property type="match status" value="1"/>
</dbReference>
<keyword evidence="7" id="KW-0648">Protein biosynthesis</keyword>
<evidence type="ECO:0000256" key="1">
    <source>
        <dbReference type="ARBA" id="ARBA00004305"/>
    </source>
</evidence>
<dbReference type="Gene3D" id="3.30.930.10">
    <property type="entry name" value="Bira Bifunctional Protein, Domain 2"/>
    <property type="match status" value="1"/>
</dbReference>
<dbReference type="SUPFAM" id="SSF52954">
    <property type="entry name" value="Class II aaRS ABD-related"/>
    <property type="match status" value="1"/>
</dbReference>
<keyword evidence="10" id="KW-0030">Aminoacyl-tRNA synthetase</keyword>
<dbReference type="PANTHER" id="PTHR42753:SF10">
    <property type="entry name" value="PROLINE--TRNA LIGASE, MITOCHONDRIAL-RELATED"/>
    <property type="match status" value="1"/>
</dbReference>